<sequence>MRKAEKVCNTYKEMLEYIGLTDRQAKEIYLKHQKKKTFDELAKEYDITRVRIIATCGRTGRRYNPFRDICNDYNSKVRREGWIEKHPYLKNHEEEILKLGEQLNALADKIDDDIRDSLSKESA</sequence>
<accession>E0S3M7</accession>
<proteinExistence type="predicted"/>
<gene>
    <name evidence="1" type="ordered locus">bpr_II069</name>
</gene>
<keyword evidence="2" id="KW-1185">Reference proteome</keyword>
<protein>
    <submittedName>
        <fullName evidence="1">Uncharacterized protein</fullName>
    </submittedName>
</protein>
<dbReference type="HOGENOM" id="CLU_2011033_0_0_9"/>
<dbReference type="EMBL" id="CP001812">
    <property type="protein sequence ID" value="ADL36009.1"/>
    <property type="molecule type" value="Genomic_DNA"/>
</dbReference>
<evidence type="ECO:0000313" key="2">
    <source>
        <dbReference type="Proteomes" id="UP000001299"/>
    </source>
</evidence>
<evidence type="ECO:0000313" key="1">
    <source>
        <dbReference type="EMBL" id="ADL36009.1"/>
    </source>
</evidence>
<dbReference type="KEGG" id="bpb:bpr_II069"/>
<keyword evidence="1" id="KW-0614">Plasmid</keyword>
<organism evidence="1 2">
    <name type="scientific">Butyrivibrio proteoclasticus (strain ATCC 51982 / DSM 14932 / B316)</name>
    <name type="common">Clostridium proteoclasticum</name>
    <dbReference type="NCBI Taxonomy" id="515622"/>
    <lineage>
        <taxon>Bacteria</taxon>
        <taxon>Bacillati</taxon>
        <taxon>Bacillota</taxon>
        <taxon>Clostridia</taxon>
        <taxon>Lachnospirales</taxon>
        <taxon>Lachnospiraceae</taxon>
        <taxon>Butyrivibrio</taxon>
    </lineage>
</organism>
<reference evidence="1 2" key="1">
    <citation type="journal article" date="2010" name="PLoS ONE">
        <title>The glycobiome of the rumen bacterium Butyrivibrio proteoclasticus B316(T) highlights adaptation to a polysaccharide-rich environment.</title>
        <authorList>
            <person name="Kelly W.J."/>
            <person name="Leahy S.C."/>
            <person name="Altermann E."/>
            <person name="Yeoman C.J."/>
            <person name="Dunne J.C."/>
            <person name="Kong Z."/>
            <person name="Pacheco D.M."/>
            <person name="Li D."/>
            <person name="Noel S.J."/>
            <person name="Moon C.D."/>
            <person name="Cookson A.L."/>
            <person name="Attwood G.T."/>
        </authorList>
    </citation>
    <scope>NUCLEOTIDE SEQUENCE [LARGE SCALE GENOMIC DNA]</scope>
    <source>
        <strain evidence="2">ATCC 51982 / DSM 14932 / B316</strain>
        <plasmid evidence="2">Plasmid pCY360</plasmid>
    </source>
</reference>
<name>E0S3M7_BUTPB</name>
<dbReference type="Proteomes" id="UP000001299">
    <property type="component" value="Plasmid pCY360"/>
</dbReference>
<dbReference type="RefSeq" id="WP_013282659.1">
    <property type="nucleotide sequence ID" value="NC_014389.1"/>
</dbReference>
<dbReference type="AlphaFoldDB" id="E0S3M7"/>
<geneLocation type="plasmid" evidence="1 2">
    <name>pCY360</name>
</geneLocation>